<reference evidence="2 3" key="1">
    <citation type="submission" date="2015-06" db="EMBL/GenBank/DDBJ databases">
        <title>The Genome Sequence of Enterococcus cecorum 170AEA1.</title>
        <authorList>
            <consortium name="The Broad Institute Genomics Platform"/>
            <consortium name="The Broad Institute Genome Sequencing Center for Infectious Disease"/>
            <person name="Earl A.M."/>
            <person name="Van Tyne D."/>
            <person name="Lebreton F."/>
            <person name="Saavedra J.T."/>
            <person name="Gilmore M.S."/>
            <person name="Manson McGuire A."/>
            <person name="Clock S."/>
            <person name="Crupain M."/>
            <person name="Rangan U."/>
            <person name="Young S."/>
            <person name="Abouelleil A."/>
            <person name="Cao P."/>
            <person name="Chapman S.B."/>
            <person name="Griggs A."/>
            <person name="Priest M."/>
            <person name="Shea T."/>
            <person name="Wortman J."/>
            <person name="Nusbaum C."/>
            <person name="Birren B."/>
        </authorList>
    </citation>
    <scope>NUCLEOTIDE SEQUENCE [LARGE SCALE GENOMIC DNA]</scope>
    <source>
        <strain evidence="2 3">170AEA1</strain>
    </source>
</reference>
<dbReference type="InterPro" id="IPR042070">
    <property type="entry name" value="PucR_C-HTH_sf"/>
</dbReference>
<dbReference type="InterPro" id="IPR025736">
    <property type="entry name" value="PucR_C-HTH_dom"/>
</dbReference>
<sequence length="544" mass="64148">MITINDIAKIKELSREECTMDLDNLETEVTGINVMDTRDMKNWIKQGELIIVGGEYVKIFFEDKYLLEVIKKISGIITKKRYKEFISDRLVDLCIMHEVPIFFVDNFFSWSDIMSPIQSLIISNHSKVLQDVDIFYKKMLTTLSEKNSYKDMCEIFYELVGYSVAVIGSNFNLIDYSEDFSWEDYVQGIGEVVPGIFKKIGVTYEGKQIIGVIDQRVNAYTAQNTFFYIPIIDSRKNSPYLVIKQEKYVELLTEDVLTKIESFCLIYRLKSSYQYEYKLANNHYRNLVFEDLLNINESNDNEKNRISYSLGSKIYDSYRIIVIKDSSPKSNYAFIQENNTFIKFREDVLQCDFYDENYLIFSRRHDWIILLPNINKDAESFVYELLNFLQYKYKNSRFYIGVSEVHPYWKLNLALKEAKQAVSILISNYSNKKYLLYNKLGILKMFLDDQGKINQLYVNKMLDTYIYPLKEYDNKHRTALFPTLEVFLESGFSHNETSKKLFIHKNTLRARIKRIEQVLEVDISHPDSLMNIYIAMQIAHLSSD</sequence>
<name>A0A366SJF5_9ENTE</name>
<feature type="domain" description="PucR C-terminal helix-turn-helix" evidence="1">
    <location>
        <begin position="480"/>
        <end position="538"/>
    </location>
</feature>
<dbReference type="RefSeq" id="WP_113783493.1">
    <property type="nucleotide sequence ID" value="NZ_KZ845739.1"/>
</dbReference>
<evidence type="ECO:0000313" key="3">
    <source>
        <dbReference type="Proteomes" id="UP000252800"/>
    </source>
</evidence>
<evidence type="ECO:0000313" key="2">
    <source>
        <dbReference type="EMBL" id="RBR31613.1"/>
    </source>
</evidence>
<comment type="caution">
    <text evidence="2">The sequence shown here is derived from an EMBL/GenBank/DDBJ whole genome shotgun (WGS) entry which is preliminary data.</text>
</comment>
<proteinExistence type="predicted"/>
<dbReference type="Gene3D" id="1.10.10.2840">
    <property type="entry name" value="PucR C-terminal helix-turn-helix domain"/>
    <property type="match status" value="1"/>
</dbReference>
<protein>
    <recommendedName>
        <fullName evidence="1">PucR C-terminal helix-turn-helix domain-containing protein</fullName>
    </recommendedName>
</protein>
<dbReference type="AlphaFoldDB" id="A0A366SJF5"/>
<gene>
    <name evidence="2" type="ORF">EB18_00035</name>
</gene>
<evidence type="ECO:0000259" key="1">
    <source>
        <dbReference type="Pfam" id="PF13556"/>
    </source>
</evidence>
<dbReference type="EMBL" id="LEOY01000002">
    <property type="protein sequence ID" value="RBR31613.1"/>
    <property type="molecule type" value="Genomic_DNA"/>
</dbReference>
<dbReference type="Proteomes" id="UP000252800">
    <property type="component" value="Unassembled WGS sequence"/>
</dbReference>
<dbReference type="PANTHER" id="PTHR33744:SF1">
    <property type="entry name" value="DNA-BINDING TRANSCRIPTIONAL ACTIVATOR ADER"/>
    <property type="match status" value="1"/>
</dbReference>
<dbReference type="Pfam" id="PF13556">
    <property type="entry name" value="HTH_30"/>
    <property type="match status" value="1"/>
</dbReference>
<dbReference type="InterPro" id="IPR051448">
    <property type="entry name" value="CdaR-like_regulators"/>
</dbReference>
<organism evidence="2 3">
    <name type="scientific">Enterococcus cecorum</name>
    <dbReference type="NCBI Taxonomy" id="44008"/>
    <lineage>
        <taxon>Bacteria</taxon>
        <taxon>Bacillati</taxon>
        <taxon>Bacillota</taxon>
        <taxon>Bacilli</taxon>
        <taxon>Lactobacillales</taxon>
        <taxon>Enterococcaceae</taxon>
        <taxon>Enterococcus</taxon>
    </lineage>
</organism>
<dbReference type="PANTHER" id="PTHR33744">
    <property type="entry name" value="CARBOHYDRATE DIACID REGULATOR"/>
    <property type="match status" value="1"/>
</dbReference>
<accession>A0A366SJF5</accession>